<gene>
    <name evidence="2" type="ORF">ABVK25_006275</name>
</gene>
<organism evidence="2 3">
    <name type="scientific">Lepraria finkii</name>
    <dbReference type="NCBI Taxonomy" id="1340010"/>
    <lineage>
        <taxon>Eukaryota</taxon>
        <taxon>Fungi</taxon>
        <taxon>Dikarya</taxon>
        <taxon>Ascomycota</taxon>
        <taxon>Pezizomycotina</taxon>
        <taxon>Lecanoromycetes</taxon>
        <taxon>OSLEUM clade</taxon>
        <taxon>Lecanoromycetidae</taxon>
        <taxon>Lecanorales</taxon>
        <taxon>Lecanorineae</taxon>
        <taxon>Stereocaulaceae</taxon>
        <taxon>Lepraria</taxon>
    </lineage>
</organism>
<keyword evidence="3" id="KW-1185">Reference proteome</keyword>
<evidence type="ECO:0000313" key="3">
    <source>
        <dbReference type="Proteomes" id="UP001590951"/>
    </source>
</evidence>
<comment type="caution">
    <text evidence="2">The sequence shown here is derived from an EMBL/GenBank/DDBJ whole genome shotgun (WGS) entry which is preliminary data.</text>
</comment>
<reference evidence="2 3" key="1">
    <citation type="submission" date="2024-09" db="EMBL/GenBank/DDBJ databases">
        <title>Rethinking Asexuality: The Enigmatic Case of Functional Sexual Genes in Lepraria (Stereocaulaceae).</title>
        <authorList>
            <person name="Doellman M."/>
            <person name="Sun Y."/>
            <person name="Barcenas-Pena A."/>
            <person name="Lumbsch H.T."/>
            <person name="Grewe F."/>
        </authorList>
    </citation>
    <scope>NUCLEOTIDE SEQUENCE [LARGE SCALE GENOMIC DNA]</scope>
    <source>
        <strain evidence="2 3">Grewe 0041</strain>
    </source>
</reference>
<evidence type="ECO:0000313" key="2">
    <source>
        <dbReference type="EMBL" id="KAL2053282.1"/>
    </source>
</evidence>
<protein>
    <submittedName>
        <fullName evidence="2">Uncharacterized protein</fullName>
    </submittedName>
</protein>
<proteinExistence type="predicted"/>
<evidence type="ECO:0000256" key="1">
    <source>
        <dbReference type="SAM" id="MobiDB-lite"/>
    </source>
</evidence>
<name>A0ABR4B7E1_9LECA</name>
<dbReference type="Proteomes" id="UP001590951">
    <property type="component" value="Unassembled WGS sequence"/>
</dbReference>
<feature type="region of interest" description="Disordered" evidence="1">
    <location>
        <begin position="62"/>
        <end position="82"/>
    </location>
</feature>
<accession>A0ABR4B7E1</accession>
<dbReference type="EMBL" id="JBHFEH010000021">
    <property type="protein sequence ID" value="KAL2053282.1"/>
    <property type="molecule type" value="Genomic_DNA"/>
</dbReference>
<sequence length="82" mass="9278">MVDNMLQLDPENRLSAEAYVEKGKLLQLRIQEMEDSAQSTEKEVETYPNLVECLCDADSINEDSDAAKNRKSGQSRNSKDLK</sequence>